<dbReference type="InterPro" id="IPR006675">
    <property type="entry name" value="HDIG_dom"/>
</dbReference>
<dbReference type="InterPro" id="IPR006674">
    <property type="entry name" value="HD_domain"/>
</dbReference>
<dbReference type="Gene3D" id="1.10.3210.10">
    <property type="entry name" value="Hypothetical protein af1432"/>
    <property type="match status" value="1"/>
</dbReference>
<reference evidence="3 4" key="1">
    <citation type="journal article" date="2011" name="EMBO J.">
        <title>Structural diversity of bacterial flagellar motors.</title>
        <authorList>
            <person name="Chen S."/>
            <person name="Beeby M."/>
            <person name="Murphy G.E."/>
            <person name="Leadbetter J.R."/>
            <person name="Hendrixson D.R."/>
            <person name="Briegel A."/>
            <person name="Li Z."/>
            <person name="Shi J."/>
            <person name="Tocheva E.I."/>
            <person name="Muller A."/>
            <person name="Dobro M.J."/>
            <person name="Jensen G.J."/>
        </authorList>
    </citation>
    <scope>NUCLEOTIDE SEQUENCE [LARGE SCALE GENOMIC DNA]</scope>
    <source>
        <strain evidence="3 4">DSM 6540</strain>
    </source>
</reference>
<dbReference type="SMART" id="SM00471">
    <property type="entry name" value="HDc"/>
    <property type="match status" value="1"/>
</dbReference>
<feature type="domain" description="HD" evidence="1">
    <location>
        <begin position="151"/>
        <end position="274"/>
    </location>
</feature>
<evidence type="ECO:0000313" key="4">
    <source>
        <dbReference type="Proteomes" id="UP000003240"/>
    </source>
</evidence>
<dbReference type="Proteomes" id="UP000003240">
    <property type="component" value="Unassembled WGS sequence"/>
</dbReference>
<dbReference type="InterPro" id="IPR037522">
    <property type="entry name" value="HD_GYP_dom"/>
</dbReference>
<sequence length="370" mass="42321">MRREQYPYLQTHRIKTYPICQVRAGMQIGRAVTSPDGESVLAEGVTLTQGILEALTMWQIDCIEILEPIPVGEQIRTGIKPPKEIQTADDFTQIYDETITIMNRSFSLMRYFKQVPVQELKDLARTNLFPLIRNTGIVNLLFNMQRVDDYTFHHSVNVAAVAGLIGKWLKLPEGQQNELIQAGLLHDIGKSQIPLEILNKPGKLTEQEFREMQRHSEYGYAMIKDSEEVSTAVKQAVWQHHERMDGTGYPLGTGGEKIGLFGRIIAVADLYDALTSDRVYRRRMTPFEAMDLLMQERFNKVDTHICTVFLDQMRNFFIGNQVKLTDGREAEIVFMPPEATRPLVKTQDGAFIDLSRRRELDIVELLVFAS</sequence>
<dbReference type="PANTHER" id="PTHR43155">
    <property type="entry name" value="CYCLIC DI-GMP PHOSPHODIESTERASE PA4108-RELATED"/>
    <property type="match status" value="1"/>
</dbReference>
<organism evidence="3 4">
    <name type="scientific">Acetonema longum DSM 6540</name>
    <dbReference type="NCBI Taxonomy" id="1009370"/>
    <lineage>
        <taxon>Bacteria</taxon>
        <taxon>Bacillati</taxon>
        <taxon>Bacillota</taxon>
        <taxon>Negativicutes</taxon>
        <taxon>Acetonemataceae</taxon>
        <taxon>Acetonema</taxon>
    </lineage>
</organism>
<dbReference type="PROSITE" id="PS51832">
    <property type="entry name" value="HD_GYP"/>
    <property type="match status" value="1"/>
</dbReference>
<protein>
    <submittedName>
        <fullName evidence="3">HD-GYP domain-containing protein</fullName>
    </submittedName>
</protein>
<dbReference type="SUPFAM" id="SSF109604">
    <property type="entry name" value="HD-domain/PDEase-like"/>
    <property type="match status" value="1"/>
</dbReference>
<dbReference type="PROSITE" id="PS51831">
    <property type="entry name" value="HD"/>
    <property type="match status" value="1"/>
</dbReference>
<gene>
    <name evidence="3" type="ORF">ALO_08947</name>
</gene>
<dbReference type="AlphaFoldDB" id="F7NI91"/>
<evidence type="ECO:0000259" key="1">
    <source>
        <dbReference type="PROSITE" id="PS51831"/>
    </source>
</evidence>
<dbReference type="CDD" id="cd00077">
    <property type="entry name" value="HDc"/>
    <property type="match status" value="1"/>
</dbReference>
<name>F7NI91_9FIRM</name>
<dbReference type="eggNOG" id="COG2206">
    <property type="taxonomic scope" value="Bacteria"/>
</dbReference>
<evidence type="ECO:0000259" key="2">
    <source>
        <dbReference type="PROSITE" id="PS51832"/>
    </source>
</evidence>
<dbReference type="Pfam" id="PF13487">
    <property type="entry name" value="HD_5"/>
    <property type="match status" value="1"/>
</dbReference>
<keyword evidence="4" id="KW-1185">Reference proteome</keyword>
<proteinExistence type="predicted"/>
<comment type="caution">
    <text evidence="3">The sequence shown here is derived from an EMBL/GenBank/DDBJ whole genome shotgun (WGS) entry which is preliminary data.</text>
</comment>
<feature type="domain" description="HD-GYP" evidence="2">
    <location>
        <begin position="129"/>
        <end position="325"/>
    </location>
</feature>
<accession>F7NI91</accession>
<dbReference type="NCBIfam" id="TIGR00277">
    <property type="entry name" value="HDIG"/>
    <property type="match status" value="1"/>
</dbReference>
<dbReference type="EMBL" id="AFGF01000069">
    <property type="protein sequence ID" value="EGO64239.1"/>
    <property type="molecule type" value="Genomic_DNA"/>
</dbReference>
<evidence type="ECO:0000313" key="3">
    <source>
        <dbReference type="EMBL" id="EGO64239.1"/>
    </source>
</evidence>
<dbReference type="InterPro" id="IPR003607">
    <property type="entry name" value="HD/PDEase_dom"/>
</dbReference>
<dbReference type="PANTHER" id="PTHR43155:SF2">
    <property type="entry name" value="CYCLIC DI-GMP PHOSPHODIESTERASE PA4108"/>
    <property type="match status" value="1"/>
</dbReference>
<dbReference type="STRING" id="1009370.ALO_08947"/>